<dbReference type="EMBL" id="MT142377">
    <property type="protein sequence ID" value="QJA79349.1"/>
    <property type="molecule type" value="Genomic_DNA"/>
</dbReference>
<feature type="coiled-coil region" evidence="1">
    <location>
        <begin position="663"/>
        <end position="760"/>
    </location>
</feature>
<evidence type="ECO:0000313" key="2">
    <source>
        <dbReference type="EMBL" id="QJA79349.1"/>
    </source>
</evidence>
<name>A0A6M3KBV3_9ZZZZ</name>
<dbReference type="AlphaFoldDB" id="A0A6M3KBV3"/>
<dbReference type="EMBL" id="MT144832">
    <property type="protein sequence ID" value="QJI00151.1"/>
    <property type="molecule type" value="Genomic_DNA"/>
</dbReference>
<dbReference type="Pfam" id="PF16510">
    <property type="entry name" value="P22_portal"/>
    <property type="match status" value="1"/>
</dbReference>
<organism evidence="2">
    <name type="scientific">viral metagenome</name>
    <dbReference type="NCBI Taxonomy" id="1070528"/>
    <lineage>
        <taxon>unclassified sequences</taxon>
        <taxon>metagenomes</taxon>
        <taxon>organismal metagenomes</taxon>
    </lineage>
</organism>
<reference evidence="2" key="1">
    <citation type="submission" date="2020-03" db="EMBL/GenBank/DDBJ databases">
        <title>The deep terrestrial virosphere.</title>
        <authorList>
            <person name="Holmfeldt K."/>
            <person name="Nilsson E."/>
            <person name="Simone D."/>
            <person name="Lopez-Fernandez M."/>
            <person name="Wu X."/>
            <person name="de Brujin I."/>
            <person name="Lundin D."/>
            <person name="Andersson A."/>
            <person name="Bertilsson S."/>
            <person name="Dopson M."/>
        </authorList>
    </citation>
    <scope>NUCLEOTIDE SEQUENCE</scope>
    <source>
        <strain evidence="2">MM415A00915</strain>
        <strain evidence="3">TM448B01849</strain>
    </source>
</reference>
<gene>
    <name evidence="2" type="ORF">MM415A00915_0011</name>
    <name evidence="3" type="ORF">TM448B01849_0006</name>
</gene>
<proteinExistence type="predicted"/>
<evidence type="ECO:0000313" key="3">
    <source>
        <dbReference type="EMBL" id="QJI00151.1"/>
    </source>
</evidence>
<evidence type="ECO:0008006" key="4">
    <source>
        <dbReference type="Google" id="ProtNLM"/>
    </source>
</evidence>
<feature type="coiled-coil region" evidence="1">
    <location>
        <begin position="309"/>
        <end position="364"/>
    </location>
</feature>
<accession>A0A6M3KBV3</accession>
<dbReference type="InterPro" id="IPR032427">
    <property type="entry name" value="P22_portal"/>
</dbReference>
<protein>
    <recommendedName>
        <fullName evidence="4">Portal protein</fullName>
    </recommendedName>
</protein>
<evidence type="ECO:0000256" key="1">
    <source>
        <dbReference type="SAM" id="Coils"/>
    </source>
</evidence>
<keyword evidence="1" id="KW-0175">Coiled coil</keyword>
<sequence>MENEIEQAVQIESQKKMAENNARLIMMANNEKRQKWMYANLTCERYYEDDQQTAKEKKELDDAGIPTFTINMIIPTVKIQSYFLTSHPPKWTVRGRNGRDSDIANIHLQLSDYCFDISNGKLVFGHVLKSTLVKSIGYFHIRVDKNMDKGMGEVLYDWVRMEDVFMDPSARDIMGRDGAFIGIAKNMSKSILKQRWPEFAEKIENASGNALYTVYDPKGQDLETFAIKPLDGEFDDVIAYYEIYRKIQKRFYHVSIRRILTDEQKVEIVKNATVMLDEFRKEVSVGITEKEAMLKNKLTSGEIIDSRYKLELEKAAKEATQTIAQKEKVVQSEVSDMLYPIETYDLLEEEYNKLMKTAEFAKNVIDARPYHEPRIEVTVSVGDDTFLWSKKTNWSEYTIIPCPYMWTGNTLPIGSVKPLIGKQDEINKSHQIMLHHASMSTSGQWLIPSGSIVDKDEWDANVTMPGGKLEYNVIEGAVPQRLSPEPLNNAFFTITQEGKQDFEYISGIWAHMMGAVASKDEPYKLAMARDEFSTRPLKVWITNVLEPVLRQVGKVFKMVAQDTYTTYKVWRITSPTAGQEDVEAKINVPIWNDNGDIVGKWNDYETAQFDIIEVEGSTLPINREAKEEKYYNYLKDNIIDDIAFLPETDIPNKEDILARKSLYVQLENQINSGTEQIKSLNGDNETLRRQVIQGNIALQSLRGQLESRKDVLETEAQQKNLRMQMKNDLDAFKDKLLVEMTKVSDKLTNLEKEKQIEKKNEKSVKK</sequence>